<gene>
    <name evidence="1" type="ORF">EJ08DRAFT_654049</name>
</gene>
<protein>
    <submittedName>
        <fullName evidence="1">Uncharacterized protein</fullName>
    </submittedName>
</protein>
<dbReference type="EMBL" id="MU007119">
    <property type="protein sequence ID" value="KAF2419571.1"/>
    <property type="molecule type" value="Genomic_DNA"/>
</dbReference>
<evidence type="ECO:0000313" key="1">
    <source>
        <dbReference type="EMBL" id="KAF2419571.1"/>
    </source>
</evidence>
<organism evidence="1 2">
    <name type="scientific">Tothia fuscella</name>
    <dbReference type="NCBI Taxonomy" id="1048955"/>
    <lineage>
        <taxon>Eukaryota</taxon>
        <taxon>Fungi</taxon>
        <taxon>Dikarya</taxon>
        <taxon>Ascomycota</taxon>
        <taxon>Pezizomycotina</taxon>
        <taxon>Dothideomycetes</taxon>
        <taxon>Pleosporomycetidae</taxon>
        <taxon>Venturiales</taxon>
        <taxon>Cylindrosympodiaceae</taxon>
        <taxon>Tothia</taxon>
    </lineage>
</organism>
<sequence length="89" mass="9956">MPHRIHMWYSSLSLGITAEGQCEVLTARNEYYHYCIGKIDFIVVNDVIKLFEKLFSQGGSNVHPKGFGSDLSVVGNRMERQEDGFGAGC</sequence>
<accession>A0A9P4TSU3</accession>
<proteinExistence type="predicted"/>
<dbReference type="Proteomes" id="UP000800235">
    <property type="component" value="Unassembled WGS sequence"/>
</dbReference>
<evidence type="ECO:0000313" key="2">
    <source>
        <dbReference type="Proteomes" id="UP000800235"/>
    </source>
</evidence>
<keyword evidence="2" id="KW-1185">Reference proteome</keyword>
<dbReference type="AlphaFoldDB" id="A0A9P4TSU3"/>
<comment type="caution">
    <text evidence="1">The sequence shown here is derived from an EMBL/GenBank/DDBJ whole genome shotgun (WGS) entry which is preliminary data.</text>
</comment>
<reference evidence="1" key="1">
    <citation type="journal article" date="2020" name="Stud. Mycol.">
        <title>101 Dothideomycetes genomes: a test case for predicting lifestyles and emergence of pathogens.</title>
        <authorList>
            <person name="Haridas S."/>
            <person name="Albert R."/>
            <person name="Binder M."/>
            <person name="Bloem J."/>
            <person name="Labutti K."/>
            <person name="Salamov A."/>
            <person name="Andreopoulos B."/>
            <person name="Baker S."/>
            <person name="Barry K."/>
            <person name="Bills G."/>
            <person name="Bluhm B."/>
            <person name="Cannon C."/>
            <person name="Castanera R."/>
            <person name="Culley D."/>
            <person name="Daum C."/>
            <person name="Ezra D."/>
            <person name="Gonzalez J."/>
            <person name="Henrissat B."/>
            <person name="Kuo A."/>
            <person name="Liang C."/>
            <person name="Lipzen A."/>
            <person name="Lutzoni F."/>
            <person name="Magnuson J."/>
            <person name="Mondo S."/>
            <person name="Nolan M."/>
            <person name="Ohm R."/>
            <person name="Pangilinan J."/>
            <person name="Park H.-J."/>
            <person name="Ramirez L."/>
            <person name="Alfaro M."/>
            <person name="Sun H."/>
            <person name="Tritt A."/>
            <person name="Yoshinaga Y."/>
            <person name="Zwiers L.-H."/>
            <person name="Turgeon B."/>
            <person name="Goodwin S."/>
            <person name="Spatafora J."/>
            <person name="Crous P."/>
            <person name="Grigoriev I."/>
        </authorList>
    </citation>
    <scope>NUCLEOTIDE SEQUENCE</scope>
    <source>
        <strain evidence="1">CBS 130266</strain>
    </source>
</reference>
<name>A0A9P4TSU3_9PEZI</name>